<evidence type="ECO:0000313" key="8">
    <source>
        <dbReference type="EMBL" id="SEQ93077.1"/>
    </source>
</evidence>
<dbReference type="CDD" id="cd11030">
    <property type="entry name" value="CYP105-like"/>
    <property type="match status" value="1"/>
</dbReference>
<keyword evidence="3 7" id="KW-0479">Metal-binding</keyword>
<keyword evidence="6 7" id="KW-0503">Monooxygenase</keyword>
<dbReference type="FunFam" id="1.10.630.10:FF:000018">
    <property type="entry name" value="Cytochrome P450 monooxygenase"/>
    <property type="match status" value="1"/>
</dbReference>
<evidence type="ECO:0000256" key="7">
    <source>
        <dbReference type="RuleBase" id="RU000461"/>
    </source>
</evidence>
<keyword evidence="2 7" id="KW-0349">Heme</keyword>
<dbReference type="PROSITE" id="PS00086">
    <property type="entry name" value="CYTOCHROME_P450"/>
    <property type="match status" value="1"/>
</dbReference>
<evidence type="ECO:0000313" key="9">
    <source>
        <dbReference type="Proteomes" id="UP000199503"/>
    </source>
</evidence>
<dbReference type="PRINTS" id="PR00359">
    <property type="entry name" value="BP450"/>
</dbReference>
<dbReference type="InterPro" id="IPR001128">
    <property type="entry name" value="Cyt_P450"/>
</dbReference>
<dbReference type="InterPro" id="IPR017972">
    <property type="entry name" value="Cyt_P450_CS"/>
</dbReference>
<dbReference type="PANTHER" id="PTHR46696:SF1">
    <property type="entry name" value="CYTOCHROME P450 YJIB-RELATED"/>
    <property type="match status" value="1"/>
</dbReference>
<proteinExistence type="inferred from homology"/>
<evidence type="ECO:0000256" key="2">
    <source>
        <dbReference type="ARBA" id="ARBA00022617"/>
    </source>
</evidence>
<dbReference type="GO" id="GO:0020037">
    <property type="term" value="F:heme binding"/>
    <property type="evidence" value="ECO:0007669"/>
    <property type="project" value="InterPro"/>
</dbReference>
<dbReference type="Gene3D" id="1.10.630.10">
    <property type="entry name" value="Cytochrome P450"/>
    <property type="match status" value="1"/>
</dbReference>
<protein>
    <submittedName>
        <fullName evidence="8">Cytochrome P450</fullName>
    </submittedName>
</protein>
<dbReference type="GO" id="GO:0005506">
    <property type="term" value="F:iron ion binding"/>
    <property type="evidence" value="ECO:0007669"/>
    <property type="project" value="InterPro"/>
</dbReference>
<dbReference type="InterPro" id="IPR002397">
    <property type="entry name" value="Cyt_P450_B"/>
</dbReference>
<organism evidence="8 9">
    <name type="scientific">Lentzea albida</name>
    <dbReference type="NCBI Taxonomy" id="65499"/>
    <lineage>
        <taxon>Bacteria</taxon>
        <taxon>Bacillati</taxon>
        <taxon>Actinomycetota</taxon>
        <taxon>Actinomycetes</taxon>
        <taxon>Pseudonocardiales</taxon>
        <taxon>Pseudonocardiaceae</taxon>
        <taxon>Lentzea</taxon>
    </lineage>
</organism>
<dbReference type="AlphaFoldDB" id="A0A1H9K270"/>
<sequence length="377" mass="41089">MRRDGFAPPAELLTGDRVRRVPWPAGGSAWLVTRQADVKAVLADSARFSNVPSAHGFAEGEEPAGNLLLMDPPDHHRLRRMLTGQFTQRRMRHLAPLVERIVEDHLDALERSGPGADLVAEFALPVPSLVICELLGVPWEDRGEFKERSAKMLDLRLSDAERAAAQREIHAYLVGLVTRIGEEPGDDLLGMLVRDHGDELSTAEVAGLGLLLLVAGHETTANMLAMGTLALLGHPDQLAAVRDDPEAVEPAVEELMRWLSIVHNGVPRIATTDVEFGDETIRAGDLVLVGLHTGNHDPDFISDPGTLDVRRGEVGHLGFGHGVHHCLGAPLARLEMRVAFPALFRRFPSLALAVPRDQVEFRALSAVYGLIALPITW</sequence>
<evidence type="ECO:0000256" key="3">
    <source>
        <dbReference type="ARBA" id="ARBA00022723"/>
    </source>
</evidence>
<evidence type="ECO:0000256" key="6">
    <source>
        <dbReference type="ARBA" id="ARBA00023033"/>
    </source>
</evidence>
<gene>
    <name evidence="8" type="ORF">SAMN04488000_105138</name>
</gene>
<reference evidence="9" key="1">
    <citation type="submission" date="2016-10" db="EMBL/GenBank/DDBJ databases">
        <authorList>
            <person name="Varghese N."/>
            <person name="Submissions S."/>
        </authorList>
    </citation>
    <scope>NUCLEOTIDE SEQUENCE [LARGE SCALE GENOMIC DNA]</scope>
    <source>
        <strain evidence="9">DSM 44437</strain>
    </source>
</reference>
<evidence type="ECO:0000256" key="5">
    <source>
        <dbReference type="ARBA" id="ARBA00023004"/>
    </source>
</evidence>
<dbReference type="InterPro" id="IPR036396">
    <property type="entry name" value="Cyt_P450_sf"/>
</dbReference>
<dbReference type="EMBL" id="FOFV01000005">
    <property type="protein sequence ID" value="SEQ93077.1"/>
    <property type="molecule type" value="Genomic_DNA"/>
</dbReference>
<keyword evidence="4 7" id="KW-0560">Oxidoreductase</keyword>
<evidence type="ECO:0000256" key="4">
    <source>
        <dbReference type="ARBA" id="ARBA00023002"/>
    </source>
</evidence>
<accession>A0A1H9K270</accession>
<dbReference type="GO" id="GO:0004497">
    <property type="term" value="F:monooxygenase activity"/>
    <property type="evidence" value="ECO:0007669"/>
    <property type="project" value="UniProtKB-KW"/>
</dbReference>
<dbReference type="OrthoDB" id="3664945at2"/>
<dbReference type="PANTHER" id="PTHR46696">
    <property type="entry name" value="P450, PUTATIVE (EUROFUNG)-RELATED"/>
    <property type="match status" value="1"/>
</dbReference>
<comment type="similarity">
    <text evidence="1 7">Belongs to the cytochrome P450 family.</text>
</comment>
<dbReference type="STRING" id="65499.SAMN04488000_105138"/>
<dbReference type="SUPFAM" id="SSF48264">
    <property type="entry name" value="Cytochrome P450"/>
    <property type="match status" value="1"/>
</dbReference>
<name>A0A1H9K270_9PSEU</name>
<dbReference type="PRINTS" id="PR00385">
    <property type="entry name" value="P450"/>
</dbReference>
<dbReference type="Pfam" id="PF00067">
    <property type="entry name" value="p450"/>
    <property type="match status" value="2"/>
</dbReference>
<keyword evidence="5 7" id="KW-0408">Iron</keyword>
<evidence type="ECO:0000256" key="1">
    <source>
        <dbReference type="ARBA" id="ARBA00010617"/>
    </source>
</evidence>
<dbReference type="GO" id="GO:0016705">
    <property type="term" value="F:oxidoreductase activity, acting on paired donors, with incorporation or reduction of molecular oxygen"/>
    <property type="evidence" value="ECO:0007669"/>
    <property type="project" value="InterPro"/>
</dbReference>
<keyword evidence="9" id="KW-1185">Reference proteome</keyword>
<dbReference type="Proteomes" id="UP000199503">
    <property type="component" value="Unassembled WGS sequence"/>
</dbReference>